<dbReference type="AlphaFoldDB" id="A0AAX3EDG9"/>
<organism evidence="2 3">
    <name type="scientific">Paenarthrobacter ureafaciens</name>
    <dbReference type="NCBI Taxonomy" id="37931"/>
    <lineage>
        <taxon>Bacteria</taxon>
        <taxon>Bacillati</taxon>
        <taxon>Actinomycetota</taxon>
        <taxon>Actinomycetes</taxon>
        <taxon>Micrococcales</taxon>
        <taxon>Micrococcaceae</taxon>
        <taxon>Paenarthrobacter</taxon>
    </lineage>
</organism>
<dbReference type="Proteomes" id="UP001163293">
    <property type="component" value="Chromosome"/>
</dbReference>
<proteinExistence type="predicted"/>
<sequence>MGIKDKALAIGRRFKLDSHHAIERFGVFFGIFAVLGLVVVSGSGAAAFKAGSDALSHTALYNTEFTSSKTQLKGTVDGVYTNHSGNKALVMMHFPASAAISYNAADYQAFLLGTNDKLQTEKVSTSGIRGTFHVFGSTGYVGVLLDADRPFDRQVLNLTIRANAELTYDERQQSKDDQAVGDSSFKKYDQWRVIINPGASGTTNIPALDAASFDPARAYYDVVLKAQEQQTRDKLDQKLLAMRTSLKQIESYTSDLATTKVDGLFLRPPAVPTSLAGDQVTGASTAEAKDGKATLELKTGHVVPGGLDFNWRAGNAYDGYLDTLVPAGKGYVEFLADKRAEGSDSTSQQVSDMKWVLSDGTDLKKDYRSSDATMRPLTNVMNNLSQAYQDYGKAKSEYQSGLLLELLGLDVKLRDVQSNSTANSAGNFLTVYH</sequence>
<name>A0AAX3EDG9_PAEUR</name>
<keyword evidence="3" id="KW-1185">Reference proteome</keyword>
<evidence type="ECO:0000313" key="3">
    <source>
        <dbReference type="Proteomes" id="UP001163293"/>
    </source>
</evidence>
<keyword evidence="1" id="KW-1133">Transmembrane helix</keyword>
<keyword evidence="1" id="KW-0812">Transmembrane</keyword>
<evidence type="ECO:0000256" key="1">
    <source>
        <dbReference type="SAM" id="Phobius"/>
    </source>
</evidence>
<gene>
    <name evidence="2" type="ORF">NL394_12835</name>
</gene>
<keyword evidence="1" id="KW-0472">Membrane</keyword>
<dbReference type="EMBL" id="CP101185">
    <property type="protein sequence ID" value="UYV95966.1"/>
    <property type="molecule type" value="Genomic_DNA"/>
</dbReference>
<feature type="transmembrane region" description="Helical" evidence="1">
    <location>
        <begin position="21"/>
        <end position="48"/>
    </location>
</feature>
<protein>
    <submittedName>
        <fullName evidence="2">Uncharacterized protein</fullName>
    </submittedName>
</protein>
<dbReference type="RefSeq" id="WP_069694985.1">
    <property type="nucleotide sequence ID" value="NZ_CP043010.1"/>
</dbReference>
<evidence type="ECO:0000313" key="2">
    <source>
        <dbReference type="EMBL" id="UYV95966.1"/>
    </source>
</evidence>
<accession>A0AAX3EDG9</accession>
<reference evidence="2" key="1">
    <citation type="submission" date="2022-07" db="EMBL/GenBank/DDBJ databases">
        <authorList>
            <person name="Wu T."/>
        </authorList>
    </citation>
    <scope>NUCLEOTIDE SEQUENCE</scope>
    <source>
        <strain evidence="2">SD-1</strain>
    </source>
</reference>